<sequence>MPDLPSRAEADLQRKRQASGQPKGLPPEAEGGAPLAGGGGGNRLFSPTRQDTRRPPEHSCARSFGFGLTNAFSRLISDSLVDT</sequence>
<feature type="compositionally biased region" description="Basic and acidic residues" evidence="1">
    <location>
        <begin position="50"/>
        <end position="60"/>
    </location>
</feature>
<dbReference type="EMBL" id="BGPR01019697">
    <property type="protein sequence ID" value="GBN82660.1"/>
    <property type="molecule type" value="Genomic_DNA"/>
</dbReference>
<comment type="caution">
    <text evidence="2">The sequence shown here is derived from an EMBL/GenBank/DDBJ whole genome shotgun (WGS) entry which is preliminary data.</text>
</comment>
<protein>
    <submittedName>
        <fullName evidence="2">Uncharacterized protein</fullName>
    </submittedName>
</protein>
<accession>A0A4Y2S619</accession>
<gene>
    <name evidence="2" type="ORF">AVEN_63707_1</name>
</gene>
<evidence type="ECO:0000313" key="3">
    <source>
        <dbReference type="Proteomes" id="UP000499080"/>
    </source>
</evidence>
<feature type="compositionally biased region" description="Basic and acidic residues" evidence="1">
    <location>
        <begin position="1"/>
        <end position="14"/>
    </location>
</feature>
<name>A0A4Y2S619_ARAVE</name>
<evidence type="ECO:0000313" key="2">
    <source>
        <dbReference type="EMBL" id="GBN82660.1"/>
    </source>
</evidence>
<dbReference type="Proteomes" id="UP000499080">
    <property type="component" value="Unassembled WGS sequence"/>
</dbReference>
<keyword evidence="3" id="KW-1185">Reference proteome</keyword>
<organism evidence="2 3">
    <name type="scientific">Araneus ventricosus</name>
    <name type="common">Orbweaver spider</name>
    <name type="synonym">Epeira ventricosa</name>
    <dbReference type="NCBI Taxonomy" id="182803"/>
    <lineage>
        <taxon>Eukaryota</taxon>
        <taxon>Metazoa</taxon>
        <taxon>Ecdysozoa</taxon>
        <taxon>Arthropoda</taxon>
        <taxon>Chelicerata</taxon>
        <taxon>Arachnida</taxon>
        <taxon>Araneae</taxon>
        <taxon>Araneomorphae</taxon>
        <taxon>Entelegynae</taxon>
        <taxon>Araneoidea</taxon>
        <taxon>Araneidae</taxon>
        <taxon>Araneus</taxon>
    </lineage>
</organism>
<reference evidence="2 3" key="1">
    <citation type="journal article" date="2019" name="Sci. Rep.">
        <title>Orb-weaving spider Araneus ventricosus genome elucidates the spidroin gene catalogue.</title>
        <authorList>
            <person name="Kono N."/>
            <person name="Nakamura H."/>
            <person name="Ohtoshi R."/>
            <person name="Moran D.A.P."/>
            <person name="Shinohara A."/>
            <person name="Yoshida Y."/>
            <person name="Fujiwara M."/>
            <person name="Mori M."/>
            <person name="Tomita M."/>
            <person name="Arakawa K."/>
        </authorList>
    </citation>
    <scope>NUCLEOTIDE SEQUENCE [LARGE SCALE GENOMIC DNA]</scope>
</reference>
<dbReference type="AlphaFoldDB" id="A0A4Y2S619"/>
<feature type="region of interest" description="Disordered" evidence="1">
    <location>
        <begin position="1"/>
        <end position="64"/>
    </location>
</feature>
<evidence type="ECO:0000256" key="1">
    <source>
        <dbReference type="SAM" id="MobiDB-lite"/>
    </source>
</evidence>
<proteinExistence type="predicted"/>